<feature type="signal peptide" evidence="2">
    <location>
        <begin position="1"/>
        <end position="27"/>
    </location>
</feature>
<feature type="compositionally biased region" description="Acidic residues" evidence="1">
    <location>
        <begin position="287"/>
        <end position="304"/>
    </location>
</feature>
<gene>
    <name evidence="3" type="ORF">ACHAW5_006644</name>
</gene>
<feature type="region of interest" description="Disordered" evidence="1">
    <location>
        <begin position="280"/>
        <end position="314"/>
    </location>
</feature>
<feature type="compositionally biased region" description="Low complexity" evidence="1">
    <location>
        <begin position="187"/>
        <end position="198"/>
    </location>
</feature>
<comment type="caution">
    <text evidence="3">The sequence shown here is derived from an EMBL/GenBank/DDBJ whole genome shotgun (WGS) entry which is preliminary data.</text>
</comment>
<dbReference type="EMBL" id="JALLAZ020001600">
    <property type="protein sequence ID" value="KAL3771617.1"/>
    <property type="molecule type" value="Genomic_DNA"/>
</dbReference>
<keyword evidence="4" id="KW-1185">Reference proteome</keyword>
<evidence type="ECO:0000313" key="3">
    <source>
        <dbReference type="EMBL" id="KAL3771617.1"/>
    </source>
</evidence>
<reference evidence="3 4" key="1">
    <citation type="submission" date="2024-10" db="EMBL/GenBank/DDBJ databases">
        <title>Updated reference genomes for cyclostephanoid diatoms.</title>
        <authorList>
            <person name="Roberts W.R."/>
            <person name="Alverson A.J."/>
        </authorList>
    </citation>
    <scope>NUCLEOTIDE SEQUENCE [LARGE SCALE GENOMIC DNA]</scope>
    <source>
        <strain evidence="3 4">AJA276-08</strain>
    </source>
</reference>
<proteinExistence type="predicted"/>
<sequence length="426" mass="43765">MATPPNRRLIAVAWILVLARRTIPSRAFSPPSSSWGGRTAGRRRPPQHRPAAGTGVGGGEWPSSPSSSPSSSSSSSSTSTTTTTTEGGTAAAVDAAAVDVDVGGAGPEEEDDDYVPEMPWSDAQEAALRDSLPGYTFFAPSSSAKTTTRTRRHARWWTMSREVPELAGYPAAFLRRMHRRRGRLRRSSSSSSSSSGTRCDGFGRAGGSAIDALVDRDHDDDDRTTTTPGMLPMIDEFEFHPDGGIVGRVYGLPGVADGARVRTPSLVRAERTVPLGYVTTARSWDPGCDDDEDDDGDGDGDGDGGGDGVGQSYELGTMMTTSSSSFAAHRPDGIARGGAAANAGSTSSGAGLATADAPSSSSSLPTTIADFVVGVAAGTGSGPLVADDAESNRDLAYLGGATALLLAGASAVGALGHHLTVNVFWV</sequence>
<evidence type="ECO:0000256" key="1">
    <source>
        <dbReference type="SAM" id="MobiDB-lite"/>
    </source>
</evidence>
<dbReference type="Proteomes" id="UP001530315">
    <property type="component" value="Unassembled WGS sequence"/>
</dbReference>
<feature type="region of interest" description="Disordered" evidence="1">
    <location>
        <begin position="180"/>
        <end position="234"/>
    </location>
</feature>
<evidence type="ECO:0000313" key="4">
    <source>
        <dbReference type="Proteomes" id="UP001530315"/>
    </source>
</evidence>
<accession>A0ABD3N6Z1</accession>
<name>A0ABD3N6Z1_9STRA</name>
<keyword evidence="2" id="KW-0732">Signal</keyword>
<feature type="compositionally biased region" description="Low complexity" evidence="1">
    <location>
        <begin position="61"/>
        <end position="102"/>
    </location>
</feature>
<feature type="compositionally biased region" description="Low complexity" evidence="1">
    <location>
        <begin position="337"/>
        <end position="357"/>
    </location>
</feature>
<feature type="region of interest" description="Disordered" evidence="1">
    <location>
        <begin position="337"/>
        <end position="363"/>
    </location>
</feature>
<feature type="compositionally biased region" description="Basic and acidic residues" evidence="1">
    <location>
        <begin position="213"/>
        <end position="224"/>
    </location>
</feature>
<dbReference type="AlphaFoldDB" id="A0ABD3N6Z1"/>
<evidence type="ECO:0000256" key="2">
    <source>
        <dbReference type="SAM" id="SignalP"/>
    </source>
</evidence>
<feature type="chain" id="PRO_5044888938" evidence="2">
    <location>
        <begin position="28"/>
        <end position="426"/>
    </location>
</feature>
<protein>
    <submittedName>
        <fullName evidence="3">Uncharacterized protein</fullName>
    </submittedName>
</protein>
<organism evidence="3 4">
    <name type="scientific">Stephanodiscus triporus</name>
    <dbReference type="NCBI Taxonomy" id="2934178"/>
    <lineage>
        <taxon>Eukaryota</taxon>
        <taxon>Sar</taxon>
        <taxon>Stramenopiles</taxon>
        <taxon>Ochrophyta</taxon>
        <taxon>Bacillariophyta</taxon>
        <taxon>Coscinodiscophyceae</taxon>
        <taxon>Thalassiosirophycidae</taxon>
        <taxon>Stephanodiscales</taxon>
        <taxon>Stephanodiscaceae</taxon>
        <taxon>Stephanodiscus</taxon>
    </lineage>
</organism>
<feature type="region of interest" description="Disordered" evidence="1">
    <location>
        <begin position="25"/>
        <end position="116"/>
    </location>
</feature>